<feature type="region of interest" description="Disordered" evidence="1">
    <location>
        <begin position="345"/>
        <end position="364"/>
    </location>
</feature>
<name>A0A4R3YTA9_9GAMM</name>
<evidence type="ECO:0000259" key="3">
    <source>
        <dbReference type="Pfam" id="PF05569"/>
    </source>
</evidence>
<dbReference type="EMBL" id="SMCS01000002">
    <property type="protein sequence ID" value="TCV95662.1"/>
    <property type="molecule type" value="Genomic_DNA"/>
</dbReference>
<keyword evidence="2" id="KW-0812">Transmembrane</keyword>
<keyword evidence="2" id="KW-1133">Transmembrane helix</keyword>
<reference evidence="4 5" key="1">
    <citation type="submission" date="2019-03" db="EMBL/GenBank/DDBJ databases">
        <title>Above-ground endophytic microbial communities from plants in different locations in the United States.</title>
        <authorList>
            <person name="Frank C."/>
        </authorList>
    </citation>
    <scope>NUCLEOTIDE SEQUENCE [LARGE SCALE GENOMIC DNA]</scope>
    <source>
        <strain evidence="4 5">LP_13_YM</strain>
    </source>
</reference>
<dbReference type="RefSeq" id="WP_132141912.1">
    <property type="nucleotide sequence ID" value="NZ_SMCS01000002.1"/>
</dbReference>
<proteinExistence type="predicted"/>
<feature type="compositionally biased region" description="Basic and acidic residues" evidence="1">
    <location>
        <begin position="551"/>
        <end position="567"/>
    </location>
</feature>
<feature type="region of interest" description="Disordered" evidence="1">
    <location>
        <begin position="534"/>
        <end position="567"/>
    </location>
</feature>
<dbReference type="InterPro" id="IPR052173">
    <property type="entry name" value="Beta-lactam_resp_regulator"/>
</dbReference>
<evidence type="ECO:0000313" key="4">
    <source>
        <dbReference type="EMBL" id="TCV95662.1"/>
    </source>
</evidence>
<feature type="domain" description="Peptidase M56" evidence="3">
    <location>
        <begin position="12"/>
        <end position="295"/>
    </location>
</feature>
<gene>
    <name evidence="4" type="ORF">EC912_1025</name>
</gene>
<dbReference type="Proteomes" id="UP000295645">
    <property type="component" value="Unassembled WGS sequence"/>
</dbReference>
<evidence type="ECO:0000256" key="2">
    <source>
        <dbReference type="SAM" id="Phobius"/>
    </source>
</evidence>
<dbReference type="OrthoDB" id="15218at2"/>
<feature type="transmembrane region" description="Helical" evidence="2">
    <location>
        <begin position="12"/>
        <end position="30"/>
    </location>
</feature>
<protein>
    <submittedName>
        <fullName evidence="4">Beta-lactamase regulating signal transducer with metallopeptidase domain</fullName>
    </submittedName>
</protein>
<feature type="transmembrane region" description="Helical" evidence="2">
    <location>
        <begin position="305"/>
        <end position="324"/>
    </location>
</feature>
<organism evidence="4 5">
    <name type="scientific">Luteibacter rhizovicinus</name>
    <dbReference type="NCBI Taxonomy" id="242606"/>
    <lineage>
        <taxon>Bacteria</taxon>
        <taxon>Pseudomonadati</taxon>
        <taxon>Pseudomonadota</taxon>
        <taxon>Gammaproteobacteria</taxon>
        <taxon>Lysobacterales</taxon>
        <taxon>Rhodanobacteraceae</taxon>
        <taxon>Luteibacter</taxon>
    </lineage>
</organism>
<feature type="transmembrane region" description="Helical" evidence="2">
    <location>
        <begin position="42"/>
        <end position="62"/>
    </location>
</feature>
<keyword evidence="2" id="KW-0472">Membrane</keyword>
<dbReference type="Pfam" id="PF05569">
    <property type="entry name" value="Peptidase_M56"/>
    <property type="match status" value="1"/>
</dbReference>
<feature type="transmembrane region" description="Helical" evidence="2">
    <location>
        <begin position="102"/>
        <end position="125"/>
    </location>
</feature>
<dbReference type="CDD" id="cd07341">
    <property type="entry name" value="M56_BlaR1_MecR1_like"/>
    <property type="match status" value="1"/>
</dbReference>
<dbReference type="PANTHER" id="PTHR34978:SF3">
    <property type="entry name" value="SLR0241 PROTEIN"/>
    <property type="match status" value="1"/>
</dbReference>
<sequence>MDALAETLLLRLGHTSLQACVLGAVVYALTRYIPSLSAATRALLWWLVGVQAVAGLFSGTAWQLPWLPSPQPTAIEPTTITVMAPTTWHASHVPSLPEAHGIAWTTWLFAAWAAIVAIQAIVAFVQWRRIRGVIARALPHDDARLETMVSQRARRLGMRRSPALACSVEVVSPQVVGILRPTILLPVEAILDDSELEMALVHELAHVRRGDIWLGWIPALARALFFFHPLVHYATREYALSREAACDAEVLRRGRQAPQAYGRLLLRMGVSPHTRHALGGASPTFETLKRRLTMLQNANEKSPRALAWFLVAVVSVAGVVPYRVVASTHVAPAVDMQARPAPVAPSLPPLPTAPPEPMPPGVPPAPPVPPQPTAPFGSEFDHSVVTFDSDARSAYVIMDGRSMFMSGTRVDAQRARQQRKGDEPLLWFRRADGEWVVRDQTYIKKIQSAFSSVSDLSEKQQALAGKQQALAQKQQGLGQQQASLGYQQAKLGTRQAEMSLRAPDPSLSSARDVLVGEQNKLAVEQSKIGEQAAKLGMQQGELGSQQAELGQRQREAGQRAQRDVENLLDEAVRTHVAQAAR</sequence>
<keyword evidence="5" id="KW-1185">Reference proteome</keyword>
<evidence type="ECO:0000313" key="5">
    <source>
        <dbReference type="Proteomes" id="UP000295645"/>
    </source>
</evidence>
<evidence type="ECO:0000256" key="1">
    <source>
        <dbReference type="SAM" id="MobiDB-lite"/>
    </source>
</evidence>
<accession>A0A4R3YTA9</accession>
<dbReference type="PANTHER" id="PTHR34978">
    <property type="entry name" value="POSSIBLE SENSOR-TRANSDUCER PROTEIN BLAR"/>
    <property type="match status" value="1"/>
</dbReference>
<comment type="caution">
    <text evidence="4">The sequence shown here is derived from an EMBL/GenBank/DDBJ whole genome shotgun (WGS) entry which is preliminary data.</text>
</comment>
<dbReference type="AlphaFoldDB" id="A0A4R3YTA9"/>
<dbReference type="InterPro" id="IPR008756">
    <property type="entry name" value="Peptidase_M56"/>
</dbReference>